<dbReference type="PROSITE" id="PS50072">
    <property type="entry name" value="CSA_PPIASE_2"/>
    <property type="match status" value="1"/>
</dbReference>
<comment type="caution">
    <text evidence="3">The sequence shown here is derived from an EMBL/GenBank/DDBJ whole genome shotgun (WGS) entry which is preliminary data.</text>
</comment>
<reference evidence="3" key="1">
    <citation type="submission" date="2023-01" db="EMBL/GenBank/DDBJ databases">
        <title>Metagenome sequencing of chrysophaentin producing Chrysophaeum taylorii.</title>
        <authorList>
            <person name="Davison J."/>
            <person name="Bewley C."/>
        </authorList>
    </citation>
    <scope>NUCLEOTIDE SEQUENCE</scope>
    <source>
        <strain evidence="3">NIES-1699</strain>
    </source>
</reference>
<evidence type="ECO:0000256" key="1">
    <source>
        <dbReference type="RuleBase" id="RU363019"/>
    </source>
</evidence>
<dbReference type="Gene3D" id="2.40.100.10">
    <property type="entry name" value="Cyclophilin-like"/>
    <property type="match status" value="1"/>
</dbReference>
<dbReference type="PANTHER" id="PTHR11071">
    <property type="entry name" value="PEPTIDYL-PROLYL CIS-TRANS ISOMERASE"/>
    <property type="match status" value="1"/>
</dbReference>
<dbReference type="PRINTS" id="PR00153">
    <property type="entry name" value="CSAPPISMRASE"/>
</dbReference>
<dbReference type="InterPro" id="IPR002130">
    <property type="entry name" value="Cyclophilin-type_PPIase_dom"/>
</dbReference>
<name>A0AAD7UD81_9STRA</name>
<evidence type="ECO:0000259" key="2">
    <source>
        <dbReference type="PROSITE" id="PS50072"/>
    </source>
</evidence>
<dbReference type="AlphaFoldDB" id="A0AAD7UD81"/>
<feature type="domain" description="PPIase cyclophilin-type" evidence="2">
    <location>
        <begin position="111"/>
        <end position="265"/>
    </location>
</feature>
<sequence length="275" mass="30249">MLAAEVCGASPAYDYEVRTMLEFDWEAYLTKVACELRGRCASHSKSPLVLIRCDGQYTYVGGLDEIQALAKEELERSPAAYNRKALETKATALYRETLVKRRRPMAFLDIRFNAAVATTKPKKVIIELYDDVCPRTCENFLALCSGEQGECAETGTQLHYRDCRFHRVVRDGWVQTGDVPGVAPFPDESFAVPFDRPGIIAMANTGPHTNASQFFITLAPLPWLDKTAVAFGGVVKGMAAVRQIGSLQTNNERPIEDCIIASCGTVSLDTGLGLQ</sequence>
<accession>A0AAD7UD81</accession>
<dbReference type="EC" id="5.2.1.8" evidence="1"/>
<gene>
    <name evidence="3" type="ORF">CTAYLR_001530</name>
</gene>
<keyword evidence="4" id="KW-1185">Reference proteome</keyword>
<keyword evidence="1" id="KW-0413">Isomerase</keyword>
<dbReference type="EMBL" id="JAQMWT010000362">
    <property type="protein sequence ID" value="KAJ8602945.1"/>
    <property type="molecule type" value="Genomic_DNA"/>
</dbReference>
<evidence type="ECO:0000313" key="3">
    <source>
        <dbReference type="EMBL" id="KAJ8602945.1"/>
    </source>
</evidence>
<dbReference type="PANTHER" id="PTHR11071:SF561">
    <property type="entry name" value="PEPTIDYL-PROLYL CIS-TRANS ISOMERASE D-RELATED"/>
    <property type="match status" value="1"/>
</dbReference>
<dbReference type="InterPro" id="IPR029000">
    <property type="entry name" value="Cyclophilin-like_dom_sf"/>
</dbReference>
<dbReference type="GO" id="GO:0003755">
    <property type="term" value="F:peptidyl-prolyl cis-trans isomerase activity"/>
    <property type="evidence" value="ECO:0007669"/>
    <property type="project" value="UniProtKB-UniRule"/>
</dbReference>
<dbReference type="SUPFAM" id="SSF50891">
    <property type="entry name" value="Cyclophilin-like"/>
    <property type="match status" value="1"/>
</dbReference>
<organism evidence="3 4">
    <name type="scientific">Chrysophaeum taylorii</name>
    <dbReference type="NCBI Taxonomy" id="2483200"/>
    <lineage>
        <taxon>Eukaryota</taxon>
        <taxon>Sar</taxon>
        <taxon>Stramenopiles</taxon>
        <taxon>Ochrophyta</taxon>
        <taxon>Pelagophyceae</taxon>
        <taxon>Pelagomonadales</taxon>
        <taxon>Pelagomonadaceae</taxon>
        <taxon>Chrysophaeum</taxon>
    </lineage>
</organism>
<keyword evidence="1" id="KW-0697">Rotamase</keyword>
<comment type="similarity">
    <text evidence="1">Belongs to the cyclophilin-type PPIase family.</text>
</comment>
<comment type="catalytic activity">
    <reaction evidence="1">
        <text>[protein]-peptidylproline (omega=180) = [protein]-peptidylproline (omega=0)</text>
        <dbReference type="Rhea" id="RHEA:16237"/>
        <dbReference type="Rhea" id="RHEA-COMP:10747"/>
        <dbReference type="Rhea" id="RHEA-COMP:10748"/>
        <dbReference type="ChEBI" id="CHEBI:83833"/>
        <dbReference type="ChEBI" id="CHEBI:83834"/>
        <dbReference type="EC" id="5.2.1.8"/>
    </reaction>
</comment>
<proteinExistence type="inferred from homology"/>
<comment type="function">
    <text evidence="1">PPIases accelerate the folding of proteins. It catalyzes the cis-trans isomerization of proline imidic peptide bonds in oligopeptides.</text>
</comment>
<dbReference type="GO" id="GO:0005737">
    <property type="term" value="C:cytoplasm"/>
    <property type="evidence" value="ECO:0007669"/>
    <property type="project" value="TreeGrafter"/>
</dbReference>
<dbReference type="Proteomes" id="UP001230188">
    <property type="component" value="Unassembled WGS sequence"/>
</dbReference>
<evidence type="ECO:0000313" key="4">
    <source>
        <dbReference type="Proteomes" id="UP001230188"/>
    </source>
</evidence>
<protein>
    <recommendedName>
        <fullName evidence="1">Peptidyl-prolyl cis-trans isomerase</fullName>
        <shortName evidence="1">PPIase</shortName>
        <ecNumber evidence="1">5.2.1.8</ecNumber>
    </recommendedName>
</protein>
<dbReference type="Pfam" id="PF00160">
    <property type="entry name" value="Pro_isomerase"/>
    <property type="match status" value="1"/>
</dbReference>